<dbReference type="PANTHER" id="PTHR14237:SF19">
    <property type="entry name" value="MITOCHONDRIAL AMIDOXIME REDUCING COMPONENT 1"/>
    <property type="match status" value="1"/>
</dbReference>
<dbReference type="InterPro" id="IPR000192">
    <property type="entry name" value="Aminotrans_V_dom"/>
</dbReference>
<gene>
    <name evidence="2" type="ORF">FHR84_004009</name>
</gene>
<evidence type="ECO:0000313" key="3">
    <source>
        <dbReference type="Proteomes" id="UP000548304"/>
    </source>
</evidence>
<dbReference type="Gene3D" id="3.40.640.10">
    <property type="entry name" value="Type I PLP-dependent aspartate aminotransferase-like (Major domain)"/>
    <property type="match status" value="1"/>
</dbReference>
<protein>
    <submittedName>
        <fullName evidence="2">Selenocysteine lyase/cysteine desulfurase</fullName>
    </submittedName>
</protein>
<sequence>MDDTKSRMDAIRASEFPYLDESGQAYLDYTGAALPPLSLTRAHCDRLSHRVWGNPHSRSPASQASTERIEQARTEVLQFCGADPATYEVIFTPNTTGAIRLVAEAYPFGADTPLAMLADNHNSVLGLRHYATRAGSITRMVPLGADLRADEPRLEQELETLSEQGRPGLLAYPAESNATGVQHPLSWVSTAHSHGWRVLLDAAAFAPTSGLDLQAVPADFVTLSWYKITGFPAGAGCLIARRDALEALQRPWFTGGTVYASSAQVDWHLPLPAPDSFEDGTLPFLILPDITEAVRWHTAIGYPAIQQHTGRLTRRLLTGLRELAHPGGRPAAQIVGPADDEQRGPTVAFNLIDEDGALIDERACEEAAAAAGINLRTGCFCNPGVFEHRHQLTQERLRSSLARGNPCDMGTYQRLLPVRTQGVVRVSVGVANNDADIDRVLEVCADVARNPTDIREPRIVC</sequence>
<reference evidence="2 3" key="1">
    <citation type="submission" date="2020-07" db="EMBL/GenBank/DDBJ databases">
        <title>Genomic Encyclopedia of Type Strains, Phase III (KMG-III): the genomes of soil and plant-associated and newly described type strains.</title>
        <authorList>
            <person name="Whitman W."/>
        </authorList>
    </citation>
    <scope>NUCLEOTIDE SEQUENCE [LARGE SCALE GENOMIC DNA]</scope>
    <source>
        <strain evidence="2 3">CECT 8576</strain>
    </source>
</reference>
<dbReference type="Gene3D" id="3.90.1150.10">
    <property type="entry name" value="Aspartate Aminotransferase, domain 1"/>
    <property type="match status" value="1"/>
</dbReference>
<dbReference type="InterPro" id="IPR015421">
    <property type="entry name" value="PyrdxlP-dep_Trfase_major"/>
</dbReference>
<evidence type="ECO:0000313" key="2">
    <source>
        <dbReference type="EMBL" id="NYH80643.1"/>
    </source>
</evidence>
<dbReference type="AlphaFoldDB" id="A0A852ZF95"/>
<feature type="domain" description="Aminotransferase class V" evidence="1">
    <location>
        <begin position="26"/>
        <end position="440"/>
    </location>
</feature>
<evidence type="ECO:0000259" key="1">
    <source>
        <dbReference type="Pfam" id="PF00266"/>
    </source>
</evidence>
<organism evidence="2 3">
    <name type="scientific">Actinopolyspora biskrensis</name>
    <dbReference type="NCBI Taxonomy" id="1470178"/>
    <lineage>
        <taxon>Bacteria</taxon>
        <taxon>Bacillati</taxon>
        <taxon>Actinomycetota</taxon>
        <taxon>Actinomycetes</taxon>
        <taxon>Actinopolysporales</taxon>
        <taxon>Actinopolysporaceae</taxon>
        <taxon>Actinopolyspora</taxon>
    </lineage>
</organism>
<keyword evidence="3" id="KW-1185">Reference proteome</keyword>
<dbReference type="GO" id="GO:0016829">
    <property type="term" value="F:lyase activity"/>
    <property type="evidence" value="ECO:0007669"/>
    <property type="project" value="UniProtKB-KW"/>
</dbReference>
<dbReference type="PANTHER" id="PTHR14237">
    <property type="entry name" value="MOLYBDOPTERIN COFACTOR SULFURASE MOSC"/>
    <property type="match status" value="1"/>
</dbReference>
<dbReference type="RefSeq" id="WP_179536975.1">
    <property type="nucleotide sequence ID" value="NZ_JACBYW010000008.1"/>
</dbReference>
<accession>A0A852ZF95</accession>
<keyword evidence="2" id="KW-0456">Lyase</keyword>
<dbReference type="SUPFAM" id="SSF53383">
    <property type="entry name" value="PLP-dependent transferases"/>
    <property type="match status" value="1"/>
</dbReference>
<dbReference type="EMBL" id="JACBYW010000008">
    <property type="protein sequence ID" value="NYH80643.1"/>
    <property type="molecule type" value="Genomic_DNA"/>
</dbReference>
<dbReference type="Pfam" id="PF00266">
    <property type="entry name" value="Aminotran_5"/>
    <property type="match status" value="1"/>
</dbReference>
<dbReference type="Proteomes" id="UP000548304">
    <property type="component" value="Unassembled WGS sequence"/>
</dbReference>
<proteinExistence type="predicted"/>
<comment type="caution">
    <text evidence="2">The sequence shown here is derived from an EMBL/GenBank/DDBJ whole genome shotgun (WGS) entry which is preliminary data.</text>
</comment>
<dbReference type="InterPro" id="IPR015422">
    <property type="entry name" value="PyrdxlP-dep_Trfase_small"/>
</dbReference>
<dbReference type="InterPro" id="IPR015424">
    <property type="entry name" value="PyrdxlP-dep_Trfase"/>
</dbReference>
<name>A0A852ZF95_9ACTN</name>